<comment type="similarity">
    <text evidence="1">Belongs to the SMP-30/CGR1 family.</text>
</comment>
<dbReference type="PRINTS" id="PR01790">
    <property type="entry name" value="SMP30FAMILY"/>
</dbReference>
<reference evidence="3 4" key="1">
    <citation type="submission" date="2023-02" db="EMBL/GenBank/DDBJ databases">
        <title>Genome sequencing required for Actinomycetospora new species description.</title>
        <authorList>
            <person name="Saimee Y."/>
            <person name="Duangmal K."/>
        </authorList>
    </citation>
    <scope>NUCLEOTIDE SEQUENCE [LARGE SCALE GENOMIC DNA]</scope>
    <source>
        <strain evidence="3 4">DW7H6</strain>
    </source>
</reference>
<dbReference type="SUPFAM" id="SSF63829">
    <property type="entry name" value="Calcium-dependent phosphotriesterase"/>
    <property type="match status" value="1"/>
</dbReference>
<dbReference type="InterPro" id="IPR005511">
    <property type="entry name" value="SMP-30"/>
</dbReference>
<organism evidence="3 4">
    <name type="scientific">Actinomycetospora lemnae</name>
    <dbReference type="NCBI Taxonomy" id="3019891"/>
    <lineage>
        <taxon>Bacteria</taxon>
        <taxon>Bacillati</taxon>
        <taxon>Actinomycetota</taxon>
        <taxon>Actinomycetes</taxon>
        <taxon>Pseudonocardiales</taxon>
        <taxon>Pseudonocardiaceae</taxon>
        <taxon>Actinomycetospora</taxon>
    </lineage>
</organism>
<keyword evidence="4" id="KW-1185">Reference proteome</keyword>
<dbReference type="EMBL" id="JAQZAO010000018">
    <property type="protein sequence ID" value="MDD7969033.1"/>
    <property type="molecule type" value="Genomic_DNA"/>
</dbReference>
<dbReference type="InterPro" id="IPR013658">
    <property type="entry name" value="SGL"/>
</dbReference>
<evidence type="ECO:0000313" key="3">
    <source>
        <dbReference type="EMBL" id="MDD7969033.1"/>
    </source>
</evidence>
<name>A0ABT5T538_9PSEU</name>
<dbReference type="PANTHER" id="PTHR10907:SF47">
    <property type="entry name" value="REGUCALCIN"/>
    <property type="match status" value="1"/>
</dbReference>
<sequence length="299" mass="30421">MAGPDELVDAGHVRPAGDGRLELGEGLRLLADGTVVLVDLLAGRLLRVGDDASSLVEVLRVDGPLGAVAPLADRPGTWLAATGTGVAVLDADGRPAWLAHPGTAPGPPRRVNDAVCDPAGAFWVGIMAWDQTEAAGSLHRVGPDGAVTTAVDGLTVPNGPAFADGGRTMFLADTPHDAIDAFDLDPATGALSGRRPFARTHELPGNPDGLVVDRDGRLWAAMHGGGCVAAFAPDGGLLGTVPLPARQPTSVTFTGELMLVTTKTEGLDEVGPLDGAVLALPSRVRVDPTPAARLPSTPT</sequence>
<proteinExistence type="inferred from homology"/>
<gene>
    <name evidence="3" type="ORF">PGB27_27115</name>
</gene>
<evidence type="ECO:0000256" key="1">
    <source>
        <dbReference type="ARBA" id="ARBA00008853"/>
    </source>
</evidence>
<dbReference type="InterPro" id="IPR011042">
    <property type="entry name" value="6-blade_b-propeller_TolB-like"/>
</dbReference>
<evidence type="ECO:0000259" key="2">
    <source>
        <dbReference type="Pfam" id="PF08450"/>
    </source>
</evidence>
<comment type="caution">
    <text evidence="3">The sequence shown here is derived from an EMBL/GenBank/DDBJ whole genome shotgun (WGS) entry which is preliminary data.</text>
</comment>
<feature type="domain" description="SMP-30/Gluconolactonase/LRE-like region" evidence="2">
    <location>
        <begin position="23"/>
        <end position="259"/>
    </location>
</feature>
<dbReference type="Pfam" id="PF08450">
    <property type="entry name" value="SGL"/>
    <property type="match status" value="1"/>
</dbReference>
<protein>
    <submittedName>
        <fullName evidence="3">SMP-30/gluconolactonase/LRE family protein</fullName>
    </submittedName>
</protein>
<dbReference type="RefSeq" id="WP_274203564.1">
    <property type="nucleotide sequence ID" value="NZ_JAQZAO010000018.1"/>
</dbReference>
<evidence type="ECO:0000313" key="4">
    <source>
        <dbReference type="Proteomes" id="UP001300763"/>
    </source>
</evidence>
<dbReference type="Gene3D" id="2.120.10.30">
    <property type="entry name" value="TolB, C-terminal domain"/>
    <property type="match status" value="1"/>
</dbReference>
<dbReference type="Proteomes" id="UP001300763">
    <property type="component" value="Unassembled WGS sequence"/>
</dbReference>
<dbReference type="PANTHER" id="PTHR10907">
    <property type="entry name" value="REGUCALCIN"/>
    <property type="match status" value="1"/>
</dbReference>
<accession>A0ABT5T538</accession>